<dbReference type="AlphaFoldDB" id="A0A0F9A6M6"/>
<dbReference type="EMBL" id="LAZR01056424">
    <property type="protein sequence ID" value="KKK74224.1"/>
    <property type="molecule type" value="Genomic_DNA"/>
</dbReference>
<keyword evidence="1" id="KW-0472">Membrane</keyword>
<evidence type="ECO:0000313" key="2">
    <source>
        <dbReference type="EMBL" id="KKK74224.1"/>
    </source>
</evidence>
<proteinExistence type="predicted"/>
<reference evidence="2" key="1">
    <citation type="journal article" date="2015" name="Nature">
        <title>Complex archaea that bridge the gap between prokaryotes and eukaryotes.</title>
        <authorList>
            <person name="Spang A."/>
            <person name="Saw J.H."/>
            <person name="Jorgensen S.L."/>
            <person name="Zaremba-Niedzwiedzka K."/>
            <person name="Martijn J."/>
            <person name="Lind A.E."/>
            <person name="van Eijk R."/>
            <person name="Schleper C."/>
            <person name="Guy L."/>
            <person name="Ettema T.J."/>
        </authorList>
    </citation>
    <scope>NUCLEOTIDE SEQUENCE</scope>
</reference>
<evidence type="ECO:0000256" key="1">
    <source>
        <dbReference type="SAM" id="Phobius"/>
    </source>
</evidence>
<accession>A0A0F9A6M6</accession>
<organism evidence="2">
    <name type="scientific">marine sediment metagenome</name>
    <dbReference type="NCBI Taxonomy" id="412755"/>
    <lineage>
        <taxon>unclassified sequences</taxon>
        <taxon>metagenomes</taxon>
        <taxon>ecological metagenomes</taxon>
    </lineage>
</organism>
<feature type="transmembrane region" description="Helical" evidence="1">
    <location>
        <begin position="21"/>
        <end position="42"/>
    </location>
</feature>
<keyword evidence="1" id="KW-0812">Transmembrane</keyword>
<name>A0A0F9A6M6_9ZZZZ</name>
<gene>
    <name evidence="2" type="ORF">LCGC14_2885910</name>
</gene>
<keyword evidence="1" id="KW-1133">Transmembrane helix</keyword>
<feature type="non-terminal residue" evidence="2">
    <location>
        <position position="263"/>
    </location>
</feature>
<feature type="transmembrane region" description="Helical" evidence="1">
    <location>
        <begin position="141"/>
        <end position="162"/>
    </location>
</feature>
<protein>
    <submittedName>
        <fullName evidence="2">Uncharacterized protein</fullName>
    </submittedName>
</protein>
<sequence length="263" mass="31780">MIISIYNIKYIKIIQIYSLFRTIDVPLFILFFNTISMLALTLESKTFYNYNSQIIWQYILTKIRVGKMPDKKKSEENINWEFYRDLFKKGIKDIKERFEILWKKDNNLKKMFETLLEKDSDFKQRYQTLLEMYSDLKEKEIYIHITMIFENIIKTIIFYYCFSHNKKVESHDKSVIICEGLLDSPGQTLILIKSPESFYFHPEFYLNFPNSYQVDNILVIDLIFLEEGSREGMKEKFRSELGDVISILHDRSKFEVWDLNQFL</sequence>
<comment type="caution">
    <text evidence="2">The sequence shown here is derived from an EMBL/GenBank/DDBJ whole genome shotgun (WGS) entry which is preliminary data.</text>
</comment>